<feature type="domain" description="AMP-dependent synthetase/ligase" evidence="3">
    <location>
        <begin position="25"/>
        <end position="370"/>
    </location>
</feature>
<feature type="domain" description="AMP-binding enzyme C-terminal" evidence="4">
    <location>
        <begin position="418"/>
        <end position="495"/>
    </location>
</feature>
<dbReference type="EC" id="6.2.1.-" evidence="5 6"/>
<dbReference type="InterPro" id="IPR025110">
    <property type="entry name" value="AMP-bd_C"/>
</dbReference>
<evidence type="ECO:0000313" key="7">
    <source>
        <dbReference type="Proteomes" id="UP000237923"/>
    </source>
</evidence>
<dbReference type="InterPro" id="IPR020845">
    <property type="entry name" value="AMP-binding_CS"/>
</dbReference>
<name>A0A2N9KF09_9LACO</name>
<organism evidence="6 7">
    <name type="scientific">Leuconostoc suionicum</name>
    <dbReference type="NCBI Taxonomy" id="1511761"/>
    <lineage>
        <taxon>Bacteria</taxon>
        <taxon>Bacillati</taxon>
        <taxon>Bacillota</taxon>
        <taxon>Bacilli</taxon>
        <taxon>Lactobacillales</taxon>
        <taxon>Lactobacillaceae</taxon>
        <taxon>Leuconostoc</taxon>
    </lineage>
</organism>
<evidence type="ECO:0000313" key="8">
    <source>
        <dbReference type="Proteomes" id="UP000239237"/>
    </source>
</evidence>
<reference evidence="5 8" key="2">
    <citation type="submission" date="2018-02" db="EMBL/GenBank/DDBJ databases">
        <authorList>
            <person name="Rodrigo-Torres L."/>
            <person name="Arahal R. D."/>
            <person name="Lucena T."/>
        </authorList>
    </citation>
    <scope>NUCLEOTIDE SEQUENCE [LARGE SCALE GENOMIC DNA]</scope>
    <source>
        <strain evidence="5 8">CECT 8486</strain>
    </source>
</reference>
<evidence type="ECO:0000313" key="6">
    <source>
        <dbReference type="EMBL" id="SPE09433.1"/>
    </source>
</evidence>
<evidence type="ECO:0000313" key="5">
    <source>
        <dbReference type="EMBL" id="SPD93777.1"/>
    </source>
</evidence>
<sequence length="509" mass="56989">MKIKEGCVILTKLIDKLNEHWIAKANQPILKDAQNREWLTGSQARHRIDKIKDEFKTIGITTGAVVTISLPNDINYPLVNQALWELGAIGHLVAPSTALIEIEREVNEYGYFGAITLVNRPTTNVTNCWRETTIINKKWSIFINHKHIKNMVMSGTELDTALILNTSGTTGKPKRVALSHQQLLKSAQHIVTSQKLTSQETTMVVMPLFHINATVISTLATFVSGGNLVITDKFSASKFWSQVAEHHVTWISLVPTIISILLLNEQARNEYGKEKNKLQLRYVRSASFSLPEERWHAFEQMFGIPVIEGYGMTEAASLITLNPFNHPKIGSVGIPIATEVQLMVDGKLTNESGMTGEIALKGDHVITSYLDPAPHAFADKWLLTGDVGRFDTEGYLYIIGRVKEMINRGGEKVSPYAIESIISVLPFIEEVIAVGLPHDLYGEEVALAIISRDKETPRIKLKNQIENYATQNLSKPERPTKIFFVHDVPRNPTGKVKRFELVKQLLQQS</sequence>
<dbReference type="EMBL" id="OKQR01000002">
    <property type="protein sequence ID" value="SPD93777.1"/>
    <property type="molecule type" value="Genomic_DNA"/>
</dbReference>
<dbReference type="RefSeq" id="WP_105299770.1">
    <property type="nucleotide sequence ID" value="NZ_CAURUR010000004.1"/>
</dbReference>
<dbReference type="GO" id="GO:0006631">
    <property type="term" value="P:fatty acid metabolic process"/>
    <property type="evidence" value="ECO:0007669"/>
    <property type="project" value="TreeGrafter"/>
</dbReference>
<protein>
    <submittedName>
        <fullName evidence="5 6">Sulfoacetate--CoA ligase</fullName>
        <ecNumber evidence="5 6">6.2.1.-</ecNumber>
    </submittedName>
</protein>
<comment type="similarity">
    <text evidence="1">Belongs to the ATP-dependent AMP-binding enzyme family.</text>
</comment>
<evidence type="ECO:0000259" key="4">
    <source>
        <dbReference type="Pfam" id="PF13193"/>
    </source>
</evidence>
<keyword evidence="2 6" id="KW-0436">Ligase</keyword>
<dbReference type="Pfam" id="PF13193">
    <property type="entry name" value="AMP-binding_C"/>
    <property type="match status" value="1"/>
</dbReference>
<gene>
    <name evidence="6" type="primary">sauT_2</name>
    <name evidence="5" type="ORF">LES8486_01441</name>
    <name evidence="6" type="ORF">LES9216_01588</name>
</gene>
<evidence type="ECO:0000259" key="3">
    <source>
        <dbReference type="Pfam" id="PF00501"/>
    </source>
</evidence>
<dbReference type="PANTHER" id="PTHR43201:SF5">
    <property type="entry name" value="MEDIUM-CHAIN ACYL-COA LIGASE ACSF2, MITOCHONDRIAL"/>
    <property type="match status" value="1"/>
</dbReference>
<dbReference type="Gene3D" id="3.30.300.30">
    <property type="match status" value="1"/>
</dbReference>
<dbReference type="Proteomes" id="UP000237923">
    <property type="component" value="Unassembled WGS sequence"/>
</dbReference>
<dbReference type="InterPro" id="IPR042099">
    <property type="entry name" value="ANL_N_sf"/>
</dbReference>
<accession>A0A2N9KF09</accession>
<dbReference type="SUPFAM" id="SSF56801">
    <property type="entry name" value="Acetyl-CoA synthetase-like"/>
    <property type="match status" value="1"/>
</dbReference>
<dbReference type="EMBL" id="OKQU01000002">
    <property type="protein sequence ID" value="SPE09433.1"/>
    <property type="molecule type" value="Genomic_DNA"/>
</dbReference>
<dbReference type="PROSITE" id="PS00455">
    <property type="entry name" value="AMP_BINDING"/>
    <property type="match status" value="1"/>
</dbReference>
<evidence type="ECO:0000256" key="2">
    <source>
        <dbReference type="ARBA" id="ARBA00022598"/>
    </source>
</evidence>
<reference evidence="6 7" key="1">
    <citation type="submission" date="2018-02" db="EMBL/GenBank/DDBJ databases">
        <authorList>
            <person name="Cohen D.B."/>
            <person name="Kent A.D."/>
        </authorList>
    </citation>
    <scope>NUCLEOTIDE SEQUENCE [LARGE SCALE GENOMIC DNA]</scope>
    <source>
        <strain evidence="6 7">CECT 9216</strain>
    </source>
</reference>
<dbReference type="Proteomes" id="UP000239237">
    <property type="component" value="Unassembled WGS sequence"/>
</dbReference>
<dbReference type="Gene3D" id="3.40.50.12780">
    <property type="entry name" value="N-terminal domain of ligase-like"/>
    <property type="match status" value="1"/>
</dbReference>
<dbReference type="PANTHER" id="PTHR43201">
    <property type="entry name" value="ACYL-COA SYNTHETASE"/>
    <property type="match status" value="1"/>
</dbReference>
<dbReference type="InterPro" id="IPR000873">
    <property type="entry name" value="AMP-dep_synth/lig_dom"/>
</dbReference>
<evidence type="ECO:0000256" key="1">
    <source>
        <dbReference type="ARBA" id="ARBA00006432"/>
    </source>
</evidence>
<dbReference type="InterPro" id="IPR045851">
    <property type="entry name" value="AMP-bd_C_sf"/>
</dbReference>
<dbReference type="Pfam" id="PF00501">
    <property type="entry name" value="AMP-binding"/>
    <property type="match status" value="1"/>
</dbReference>
<dbReference type="GO" id="GO:0031956">
    <property type="term" value="F:medium-chain fatty acid-CoA ligase activity"/>
    <property type="evidence" value="ECO:0007669"/>
    <property type="project" value="TreeGrafter"/>
</dbReference>
<keyword evidence="8" id="KW-1185">Reference proteome</keyword>
<proteinExistence type="inferred from homology"/>
<dbReference type="AlphaFoldDB" id="A0A2N9KF09"/>